<proteinExistence type="predicted"/>
<accession>A0A0F6SF00</accession>
<dbReference type="Gene3D" id="3.30.2220.10">
    <property type="entry name" value="rbstp2171"/>
    <property type="match status" value="1"/>
</dbReference>
<feature type="coiled-coil region" evidence="1">
    <location>
        <begin position="5"/>
        <end position="52"/>
    </location>
</feature>
<reference evidence="2 3" key="1">
    <citation type="submission" date="2015-03" db="EMBL/GenBank/DDBJ databases">
        <title>Genome assembly of Sandaracinus amylolyticus DSM 53668.</title>
        <authorList>
            <person name="Sharma G."/>
            <person name="Subramanian S."/>
        </authorList>
    </citation>
    <scope>NUCLEOTIDE SEQUENCE [LARGE SCALE GENOMIC DNA]</scope>
    <source>
        <strain evidence="2 3">DSM 53668</strain>
    </source>
</reference>
<name>A0A0F6SF00_9BACT</name>
<dbReference type="KEGG" id="samy:DB32_003228"/>
<dbReference type="EMBL" id="CP011125">
    <property type="protein sequence ID" value="AKF06079.1"/>
    <property type="molecule type" value="Genomic_DNA"/>
</dbReference>
<keyword evidence="1" id="KW-0175">Coiled coil</keyword>
<keyword evidence="3" id="KW-1185">Reference proteome</keyword>
<organism evidence="2 3">
    <name type="scientific">Sandaracinus amylolyticus</name>
    <dbReference type="NCBI Taxonomy" id="927083"/>
    <lineage>
        <taxon>Bacteria</taxon>
        <taxon>Pseudomonadati</taxon>
        <taxon>Myxococcota</taxon>
        <taxon>Polyangia</taxon>
        <taxon>Polyangiales</taxon>
        <taxon>Sandaracinaceae</taxon>
        <taxon>Sandaracinus</taxon>
    </lineage>
</organism>
<gene>
    <name evidence="2" type="ORF">DB32_003228</name>
</gene>
<protein>
    <submittedName>
        <fullName evidence="2">Uncharacterized protein</fullName>
    </submittedName>
</protein>
<dbReference type="STRING" id="927083.DB32_003228"/>
<evidence type="ECO:0000313" key="3">
    <source>
        <dbReference type="Proteomes" id="UP000034883"/>
    </source>
</evidence>
<evidence type="ECO:0000313" key="2">
    <source>
        <dbReference type="EMBL" id="AKF06079.1"/>
    </source>
</evidence>
<evidence type="ECO:0000256" key="1">
    <source>
        <dbReference type="SAM" id="Coils"/>
    </source>
</evidence>
<sequence length="147" mass="16141">MSTAHDDLDARLAKARAEMEEVDRAREERASLDAKRARVEAAEREVADAKAIAAAEEKFGRDKIATIKTPLGVVIVKRPNHMHYRKFIGAKDIGPDEAERLVLTCLVHPSRAAFEQIVEEYPAIPTIAATQVVDLAAGRQEELAGKS</sequence>
<dbReference type="AlphaFoldDB" id="A0A0F6SF00"/>
<dbReference type="Proteomes" id="UP000034883">
    <property type="component" value="Chromosome"/>
</dbReference>
<dbReference type="RefSeq" id="WP_053233289.1">
    <property type="nucleotide sequence ID" value="NZ_CP011125.1"/>
</dbReference>